<comment type="caution">
    <text evidence="2">The sequence shown here is derived from an EMBL/GenBank/DDBJ whole genome shotgun (WGS) entry which is preliminary data.</text>
</comment>
<reference evidence="2" key="1">
    <citation type="submission" date="2019-06" db="EMBL/GenBank/DDBJ databases">
        <authorList>
            <person name="Zheng W."/>
        </authorList>
    </citation>
    <scope>NUCLEOTIDE SEQUENCE</scope>
    <source>
        <strain evidence="2">QDHG01</strain>
    </source>
</reference>
<name>A0A8J8NJU3_HALGN</name>
<feature type="transmembrane region" description="Helical" evidence="1">
    <location>
        <begin position="22"/>
        <end position="45"/>
    </location>
</feature>
<keyword evidence="1" id="KW-0812">Transmembrane</keyword>
<keyword evidence="1" id="KW-0472">Membrane</keyword>
<accession>A0A8J8NJU3</accession>
<organism evidence="2 3">
    <name type="scientific">Halteria grandinella</name>
    <dbReference type="NCBI Taxonomy" id="5974"/>
    <lineage>
        <taxon>Eukaryota</taxon>
        <taxon>Sar</taxon>
        <taxon>Alveolata</taxon>
        <taxon>Ciliophora</taxon>
        <taxon>Intramacronucleata</taxon>
        <taxon>Spirotrichea</taxon>
        <taxon>Stichotrichia</taxon>
        <taxon>Sporadotrichida</taxon>
        <taxon>Halteriidae</taxon>
        <taxon>Halteria</taxon>
    </lineage>
</organism>
<keyword evidence="1" id="KW-1133">Transmembrane helix</keyword>
<dbReference type="EMBL" id="RRYP01015300">
    <property type="protein sequence ID" value="TNV75565.1"/>
    <property type="molecule type" value="Genomic_DNA"/>
</dbReference>
<dbReference type="AlphaFoldDB" id="A0A8J8NJU3"/>
<keyword evidence="3" id="KW-1185">Reference proteome</keyword>
<dbReference type="Proteomes" id="UP000785679">
    <property type="component" value="Unassembled WGS sequence"/>
</dbReference>
<protein>
    <submittedName>
        <fullName evidence="2">Uncharacterized protein</fullName>
    </submittedName>
</protein>
<evidence type="ECO:0000313" key="2">
    <source>
        <dbReference type="EMBL" id="TNV75565.1"/>
    </source>
</evidence>
<gene>
    <name evidence="2" type="ORF">FGO68_gene16129</name>
</gene>
<evidence type="ECO:0000256" key="1">
    <source>
        <dbReference type="SAM" id="Phobius"/>
    </source>
</evidence>
<sequence>MNRCHLPILQLQRSLFLTSHDLPADVVLLLLVVLPLLLLAQVALVVHVPDLLLLALQVLLLHAALLLGELPGREGDHCVLVVQLLLCVHNNVFKQIQYYNITQAPSTPGLPGLNISS</sequence>
<proteinExistence type="predicted"/>
<evidence type="ECO:0000313" key="3">
    <source>
        <dbReference type="Proteomes" id="UP000785679"/>
    </source>
</evidence>